<dbReference type="SUPFAM" id="SSF53955">
    <property type="entry name" value="Lysozyme-like"/>
    <property type="match status" value="1"/>
</dbReference>
<dbReference type="InterPro" id="IPR008258">
    <property type="entry name" value="Transglycosylase_SLT_dom_1"/>
</dbReference>
<dbReference type="RefSeq" id="WP_295321648.1">
    <property type="nucleotide sequence ID" value="NZ_LT598653.1"/>
</dbReference>
<organism evidence="3">
    <name type="scientific">uncultured Sphingopyxis sp</name>
    <dbReference type="NCBI Taxonomy" id="310581"/>
    <lineage>
        <taxon>Bacteria</taxon>
        <taxon>Pseudomonadati</taxon>
        <taxon>Pseudomonadota</taxon>
        <taxon>Alphaproteobacteria</taxon>
        <taxon>Sphingomonadales</taxon>
        <taxon>Sphingomonadaceae</taxon>
        <taxon>Sphingopyxis</taxon>
        <taxon>environmental samples</taxon>
    </lineage>
</organism>
<accession>A0A1Y5PXC9</accession>
<comment type="similarity">
    <text evidence="1">Belongs to the virb1 family.</text>
</comment>
<sequence>MNAINHPQGAHRIAAPVLDAVQSASARSGIDFDYLFDVARVESGYDPAARASTSSARGLYQFTKQTWLATLERHGASHGLAWAADAIGRDASGRLSVADPVLRQQIFDLRDDPAAASNMAAALTGDNRAYLESRIGRGAEPVDLYLAHFLGSGGAAKFLTALEANPDQPGASMLPEAAAANRSVFYAADGSMRSLAEIRDRFRVKLEEGGKIENMKPFAPSSWHVQASSSSGLAGATGGGRPPLQMMDIQPMPKKLSMGFAADAYRRLASLSGGAA</sequence>
<reference evidence="3" key="1">
    <citation type="submission" date="2016-03" db="EMBL/GenBank/DDBJ databases">
        <authorList>
            <person name="Ploux O."/>
        </authorList>
    </citation>
    <scope>NUCLEOTIDE SEQUENCE</scope>
    <source>
        <strain evidence="3">UC10</strain>
    </source>
</reference>
<evidence type="ECO:0000256" key="1">
    <source>
        <dbReference type="ARBA" id="ARBA00009387"/>
    </source>
</evidence>
<evidence type="ECO:0000259" key="2">
    <source>
        <dbReference type="Pfam" id="PF01464"/>
    </source>
</evidence>
<dbReference type="InterPro" id="IPR023346">
    <property type="entry name" value="Lysozyme-like_dom_sf"/>
</dbReference>
<feature type="domain" description="Transglycosylase SLT" evidence="2">
    <location>
        <begin position="20"/>
        <end position="69"/>
    </location>
</feature>
<gene>
    <name evidence="3" type="ORF">SPPYR_3567</name>
</gene>
<dbReference type="Gene3D" id="1.10.530.10">
    <property type="match status" value="1"/>
</dbReference>
<protein>
    <submittedName>
        <fullName evidence="3">Lytic transglycosylase, catalytic</fullName>
    </submittedName>
</protein>
<evidence type="ECO:0000313" key="3">
    <source>
        <dbReference type="EMBL" id="SBV34682.1"/>
    </source>
</evidence>
<name>A0A1Y5PXC9_9SPHN</name>
<dbReference type="AlphaFoldDB" id="A0A1Y5PXC9"/>
<dbReference type="Pfam" id="PF01464">
    <property type="entry name" value="SLT"/>
    <property type="match status" value="1"/>
</dbReference>
<proteinExistence type="inferred from homology"/>
<dbReference type="EMBL" id="LT598653">
    <property type="protein sequence ID" value="SBV34682.1"/>
    <property type="molecule type" value="Genomic_DNA"/>
</dbReference>
<dbReference type="KEGG" id="sphu:SPPYR_3567"/>